<reference evidence="1 2" key="1">
    <citation type="journal article" date="2019" name="Mol. Ecol. Resour.">
        <title>Chromosome-level genome assembly of Triplophysa tibetana, a fish adapted to the harsh high-altitude environment of the Tibetan Plateau.</title>
        <authorList>
            <person name="Yang X."/>
            <person name="Liu H."/>
            <person name="Ma Z."/>
            <person name="Zou Y."/>
            <person name="Zou M."/>
            <person name="Mao Y."/>
            <person name="Li X."/>
            <person name="Wang H."/>
            <person name="Chen T."/>
            <person name="Wang W."/>
            <person name="Yang R."/>
        </authorList>
    </citation>
    <scope>NUCLEOTIDE SEQUENCE [LARGE SCALE GENOMIC DNA]</scope>
    <source>
        <strain evidence="1">TTIB1903HZAU</strain>
        <tissue evidence="1">Muscle</tissue>
    </source>
</reference>
<name>A0A5A9P0M3_9TELE</name>
<evidence type="ECO:0000313" key="1">
    <source>
        <dbReference type="EMBL" id="KAA0714661.1"/>
    </source>
</evidence>
<dbReference type="AlphaFoldDB" id="A0A5A9P0M3"/>
<sequence>MYRQSGMVRGNSLSVTCRRWPVPGQVPMVSAGLCSGVRVQEGDQPSFPEREELVYQPFPQLVERLELGEECGKDTSPSCLPISPHYVIFPDYHLQTRATSGEPPLPSLQFSQSLGPPIWVHLSPNGASAQTGLFHSPVGACSPDVSTVLIGIGLPFTNCVSRLWDFLFQRLISPPHRSGTQRRILSTRQSASPLWAEPPPAHWSTSYSPSWVSHILLSPTNYSTYSIASPFLILSCFC</sequence>
<dbReference type="Proteomes" id="UP000324632">
    <property type="component" value="Chromosome 11"/>
</dbReference>
<proteinExistence type="predicted"/>
<comment type="caution">
    <text evidence="1">The sequence shown here is derived from an EMBL/GenBank/DDBJ whole genome shotgun (WGS) entry which is preliminary data.</text>
</comment>
<gene>
    <name evidence="1" type="ORF">E1301_Tti006499</name>
</gene>
<evidence type="ECO:0000313" key="2">
    <source>
        <dbReference type="Proteomes" id="UP000324632"/>
    </source>
</evidence>
<dbReference type="EMBL" id="SOYY01000011">
    <property type="protein sequence ID" value="KAA0714661.1"/>
    <property type="molecule type" value="Genomic_DNA"/>
</dbReference>
<organism evidence="1 2">
    <name type="scientific">Triplophysa tibetana</name>
    <dbReference type="NCBI Taxonomy" id="1572043"/>
    <lineage>
        <taxon>Eukaryota</taxon>
        <taxon>Metazoa</taxon>
        <taxon>Chordata</taxon>
        <taxon>Craniata</taxon>
        <taxon>Vertebrata</taxon>
        <taxon>Euteleostomi</taxon>
        <taxon>Actinopterygii</taxon>
        <taxon>Neopterygii</taxon>
        <taxon>Teleostei</taxon>
        <taxon>Ostariophysi</taxon>
        <taxon>Cypriniformes</taxon>
        <taxon>Nemacheilidae</taxon>
        <taxon>Triplophysa</taxon>
    </lineage>
</organism>
<keyword evidence="2" id="KW-1185">Reference proteome</keyword>
<protein>
    <submittedName>
        <fullName evidence="1">Uncharacterized protein</fullName>
    </submittedName>
</protein>
<accession>A0A5A9P0M3</accession>